<dbReference type="Gene3D" id="3.40.50.150">
    <property type="entry name" value="Vaccinia Virus protein VP39"/>
    <property type="match status" value="1"/>
</dbReference>
<comment type="caution">
    <text evidence="2">The sequence shown here is derived from an EMBL/GenBank/DDBJ whole genome shotgun (WGS) entry which is preliminary data.</text>
</comment>
<dbReference type="RefSeq" id="WP_188599335.1">
    <property type="nucleotide sequence ID" value="NZ_BMJW01000003.1"/>
</dbReference>
<reference evidence="2" key="2">
    <citation type="submission" date="2020-09" db="EMBL/GenBank/DDBJ databases">
        <authorList>
            <person name="Sun Q."/>
            <person name="Zhou Y."/>
        </authorList>
    </citation>
    <scope>NUCLEOTIDE SEQUENCE</scope>
    <source>
        <strain evidence="2">CGMCC 1.15763</strain>
    </source>
</reference>
<dbReference type="PANTHER" id="PTHR12843">
    <property type="entry name" value="PROTEIN-LYSINE N-METHYLTRANSFERASE METTL10"/>
    <property type="match status" value="1"/>
</dbReference>
<dbReference type="CDD" id="cd02440">
    <property type="entry name" value="AdoMet_MTases"/>
    <property type="match status" value="1"/>
</dbReference>
<dbReference type="InterPro" id="IPR029063">
    <property type="entry name" value="SAM-dependent_MTases_sf"/>
</dbReference>
<evidence type="ECO:0000313" key="3">
    <source>
        <dbReference type="Proteomes" id="UP000633278"/>
    </source>
</evidence>
<evidence type="ECO:0000313" key="2">
    <source>
        <dbReference type="EMBL" id="GGH02292.1"/>
    </source>
</evidence>
<dbReference type="EMBL" id="BMJW01000003">
    <property type="protein sequence ID" value="GGH02292.1"/>
    <property type="molecule type" value="Genomic_DNA"/>
</dbReference>
<keyword evidence="3" id="KW-1185">Reference proteome</keyword>
<dbReference type="Proteomes" id="UP000633278">
    <property type="component" value="Unassembled WGS sequence"/>
</dbReference>
<dbReference type="AlphaFoldDB" id="A0A917MF08"/>
<dbReference type="Pfam" id="PF13649">
    <property type="entry name" value="Methyltransf_25"/>
    <property type="match status" value="1"/>
</dbReference>
<sequence length="222" mass="25209">MILSTESDCVQPGQTDYKCHWDRAYLKVPSEKLGWYETHSEPSLSLIKELELSKAARILNIGSGSSTILDDLVALGYSQLIASDISTNALEILQNRLGLRGKNVQYIEDDLTQSKKLIQLKEIDLWNDRAVLHFFVNEKDRKAYINLLHTLVREGAYVIIAVFAKEGAVKCCGLDVVPYDVEMIQELLGADFELQKSFKYTYTNPNGHLRPYIYTLFKRTAA</sequence>
<dbReference type="InterPro" id="IPR041698">
    <property type="entry name" value="Methyltransf_25"/>
</dbReference>
<feature type="domain" description="Methyltransferase" evidence="1">
    <location>
        <begin position="58"/>
        <end position="155"/>
    </location>
</feature>
<organism evidence="2 3">
    <name type="scientific">Polaribacter pacificus</name>
    <dbReference type="NCBI Taxonomy" id="1775173"/>
    <lineage>
        <taxon>Bacteria</taxon>
        <taxon>Pseudomonadati</taxon>
        <taxon>Bacteroidota</taxon>
        <taxon>Flavobacteriia</taxon>
        <taxon>Flavobacteriales</taxon>
        <taxon>Flavobacteriaceae</taxon>
    </lineage>
</organism>
<evidence type="ECO:0000259" key="1">
    <source>
        <dbReference type="Pfam" id="PF13649"/>
    </source>
</evidence>
<dbReference type="SUPFAM" id="SSF53335">
    <property type="entry name" value="S-adenosyl-L-methionine-dependent methyltransferases"/>
    <property type="match status" value="1"/>
</dbReference>
<name>A0A917MF08_9FLAO</name>
<dbReference type="PANTHER" id="PTHR12843:SF5">
    <property type="entry name" value="EEF1A LYSINE METHYLTRANSFERASE 2"/>
    <property type="match status" value="1"/>
</dbReference>
<accession>A0A917MF08</accession>
<reference evidence="2" key="1">
    <citation type="journal article" date="2014" name="Int. J. Syst. Evol. Microbiol.">
        <title>Complete genome sequence of Corynebacterium casei LMG S-19264T (=DSM 44701T), isolated from a smear-ripened cheese.</title>
        <authorList>
            <consortium name="US DOE Joint Genome Institute (JGI-PGF)"/>
            <person name="Walter F."/>
            <person name="Albersmeier A."/>
            <person name="Kalinowski J."/>
            <person name="Ruckert C."/>
        </authorList>
    </citation>
    <scope>NUCLEOTIDE SEQUENCE</scope>
    <source>
        <strain evidence="2">CGMCC 1.15763</strain>
    </source>
</reference>
<gene>
    <name evidence="2" type="ORF">GCM10011416_21310</name>
</gene>
<proteinExistence type="predicted"/>
<protein>
    <recommendedName>
        <fullName evidence="1">Methyltransferase domain-containing protein</fullName>
    </recommendedName>
</protein>